<evidence type="ECO:0000313" key="1">
    <source>
        <dbReference type="EMBL" id="MDM9632395.1"/>
    </source>
</evidence>
<accession>A0ABT7WHK5</accession>
<comment type="caution">
    <text evidence="1">The sequence shown here is derived from an EMBL/GenBank/DDBJ whole genome shotgun (WGS) entry which is preliminary data.</text>
</comment>
<dbReference type="Proteomes" id="UP001174839">
    <property type="component" value="Unassembled WGS sequence"/>
</dbReference>
<gene>
    <name evidence="1" type="primary">raiA</name>
    <name evidence="1" type="ORF">QU605_12995</name>
</gene>
<protein>
    <submittedName>
        <fullName evidence="1">Ribosome-associated translation inhibitor RaiA</fullName>
    </submittedName>
</protein>
<proteinExistence type="predicted"/>
<sequence>MKVTTQSVNFNAEGSLLDFIQRRMDKLDLFYDKTIGADVFLKVINTSEKANKIAEVKLHVPGDVFVVKKKCKSFEEAVDSACGSLERKLVKKKTKPKVLYSPKIS</sequence>
<dbReference type="InterPro" id="IPR036567">
    <property type="entry name" value="RHF-like"/>
</dbReference>
<organism evidence="1 2">
    <name type="scientific">Robiginitalea aurantiaca</name>
    <dbReference type="NCBI Taxonomy" id="3056915"/>
    <lineage>
        <taxon>Bacteria</taxon>
        <taxon>Pseudomonadati</taxon>
        <taxon>Bacteroidota</taxon>
        <taxon>Flavobacteriia</taxon>
        <taxon>Flavobacteriales</taxon>
        <taxon>Flavobacteriaceae</taxon>
        <taxon>Robiginitalea</taxon>
    </lineage>
</organism>
<dbReference type="NCBIfam" id="TIGR00741">
    <property type="entry name" value="yfiA"/>
    <property type="match status" value="1"/>
</dbReference>
<name>A0ABT7WHK5_9FLAO</name>
<dbReference type="RefSeq" id="WP_289725758.1">
    <property type="nucleotide sequence ID" value="NZ_JAUDUY010000008.1"/>
</dbReference>
<reference evidence="1" key="1">
    <citation type="submission" date="2023-06" db="EMBL/GenBank/DDBJ databases">
        <title>Robiginitalea aurantiacus sp. nov. and Algoriphagus sediminis sp. nov., isolated from coastal sediment.</title>
        <authorList>
            <person name="Zhou Z.Y."/>
            <person name="An J."/>
            <person name="Jia Y.W."/>
            <person name="Du Z.J."/>
        </authorList>
    </citation>
    <scope>NUCLEOTIDE SEQUENCE</scope>
    <source>
        <strain evidence="1">M39</strain>
    </source>
</reference>
<dbReference type="Gene3D" id="3.30.160.100">
    <property type="entry name" value="Ribosome hibernation promotion factor-like"/>
    <property type="match status" value="1"/>
</dbReference>
<dbReference type="SUPFAM" id="SSF69754">
    <property type="entry name" value="Ribosome binding protein Y (YfiA homologue)"/>
    <property type="match status" value="1"/>
</dbReference>
<dbReference type="EMBL" id="JAUDUY010000008">
    <property type="protein sequence ID" value="MDM9632395.1"/>
    <property type="molecule type" value="Genomic_DNA"/>
</dbReference>
<keyword evidence="2" id="KW-1185">Reference proteome</keyword>
<dbReference type="Pfam" id="PF02482">
    <property type="entry name" value="Ribosomal_S30AE"/>
    <property type="match status" value="1"/>
</dbReference>
<evidence type="ECO:0000313" key="2">
    <source>
        <dbReference type="Proteomes" id="UP001174839"/>
    </source>
</evidence>
<dbReference type="InterPro" id="IPR003489">
    <property type="entry name" value="RHF/RaiA"/>
</dbReference>